<keyword evidence="5" id="KW-0732">Signal</keyword>
<sequence>MTILRKRMRRTVRAWGAGVALAALGMALGPATARAEGAFAAGDAVTGSLSREPAMHALTLDAGTFVQGRVDGVAANVDLVARDGSHLRRLVTADGQSRDFMFVIPADGRYALRVSAPDAVAPPLAGGPAYRLAIESSVPRARQHAPVPGIASPRIARLATELAAGGTTDAFWRDVAASGAPLVESAPAQPARTDATIARGLNPPDEATRLVTFLWRGARDNVRLLGSPSGEHDPLLHLPGSDVWYRSYVVPATTRLSYLLAPDVPELDLDDGARRRAILATAQRDPLNSHAFMHAVPDPYQGKSVLELRDAPQQPWIAPRRDVAAGTLSAHRFASALLGNTRDVYLYRPAGYRADDPERALVVVFDAHAYVDTVPTPTILDNLIAEGRVPRTAAIIVGNPDSATRGRELPPNQAFARFLAEELMPWARAEGVSAPAARTVIAGSSYGGLASAYAALRYPALFGNVLSQSGSFWWAPAQGDARTRAAGWLTREYAARERLPVRFYLESGRFEDGKGPAGIGTTSRHLRDVLQAKGYAVRYASTASGHDYLHWRGSLACGLIALIGVPGQGERAPFGEACPFETNEARRELTGGAS</sequence>
<dbReference type="GO" id="GO:0008849">
    <property type="term" value="F:enterochelin esterase activity"/>
    <property type="evidence" value="ECO:0007669"/>
    <property type="project" value="InterPro"/>
</dbReference>
<dbReference type="SUPFAM" id="SSF81296">
    <property type="entry name" value="E set domains"/>
    <property type="match status" value="1"/>
</dbReference>
<dbReference type="Proteomes" id="UP000596205">
    <property type="component" value="Chromosome 1"/>
</dbReference>
<feature type="chain" id="PRO_5032705724" evidence="5">
    <location>
        <begin position="36"/>
        <end position="594"/>
    </location>
</feature>
<name>A0A7T6VCW8_9BURK</name>
<feature type="signal peptide" evidence="5">
    <location>
        <begin position="1"/>
        <end position="35"/>
    </location>
</feature>
<organism evidence="7 8">
    <name type="scientific">Burkholderia anthina</name>
    <dbReference type="NCBI Taxonomy" id="179879"/>
    <lineage>
        <taxon>Bacteria</taxon>
        <taxon>Pseudomonadati</taxon>
        <taxon>Pseudomonadota</taxon>
        <taxon>Betaproteobacteria</taxon>
        <taxon>Burkholderiales</taxon>
        <taxon>Burkholderiaceae</taxon>
        <taxon>Burkholderia</taxon>
        <taxon>Burkholderia cepacia complex</taxon>
    </lineage>
</organism>
<dbReference type="Pfam" id="PF00756">
    <property type="entry name" value="Esterase"/>
    <property type="match status" value="1"/>
</dbReference>
<comment type="similarity">
    <text evidence="4">Belongs to the Fes family.</text>
</comment>
<keyword evidence="2" id="KW-0963">Cytoplasm</keyword>
<dbReference type="PANTHER" id="PTHR48098">
    <property type="entry name" value="ENTEROCHELIN ESTERASE-RELATED"/>
    <property type="match status" value="1"/>
</dbReference>
<evidence type="ECO:0000313" key="8">
    <source>
        <dbReference type="Proteomes" id="UP000596205"/>
    </source>
</evidence>
<dbReference type="SUPFAM" id="SSF53474">
    <property type="entry name" value="alpha/beta-Hydrolases"/>
    <property type="match status" value="1"/>
</dbReference>
<dbReference type="Gene3D" id="3.40.50.1820">
    <property type="entry name" value="alpha/beta hydrolase"/>
    <property type="match status" value="1"/>
</dbReference>
<feature type="domain" description="Enterochelin esterase N-terminal" evidence="6">
    <location>
        <begin position="211"/>
        <end position="316"/>
    </location>
</feature>
<dbReference type="GO" id="GO:0005506">
    <property type="term" value="F:iron ion binding"/>
    <property type="evidence" value="ECO:0007669"/>
    <property type="project" value="InterPro"/>
</dbReference>
<evidence type="ECO:0000256" key="2">
    <source>
        <dbReference type="ARBA" id="ARBA00022490"/>
    </source>
</evidence>
<evidence type="ECO:0000256" key="5">
    <source>
        <dbReference type="SAM" id="SignalP"/>
    </source>
</evidence>
<evidence type="ECO:0000256" key="3">
    <source>
        <dbReference type="ARBA" id="ARBA00022801"/>
    </source>
</evidence>
<dbReference type="InterPro" id="IPR000801">
    <property type="entry name" value="Esterase-like"/>
</dbReference>
<evidence type="ECO:0000259" key="6">
    <source>
        <dbReference type="Pfam" id="PF11806"/>
    </source>
</evidence>
<reference evidence="7 8" key="1">
    <citation type="submission" date="2020-12" db="EMBL/GenBank/DDBJ databases">
        <title>Complete genome sequence of Burkholderia anthina BJQ0011.</title>
        <authorList>
            <person name="Xu Y."/>
        </authorList>
    </citation>
    <scope>NUCLEOTIDE SEQUENCE [LARGE SCALE GENOMIC DNA]</scope>
    <source>
        <strain evidence="7 8">BJQ0011</strain>
    </source>
</reference>
<dbReference type="KEGG" id="bann:JFN94_10900"/>
<evidence type="ECO:0000256" key="4">
    <source>
        <dbReference type="ARBA" id="ARBA00024201"/>
    </source>
</evidence>
<dbReference type="AlphaFoldDB" id="A0A7T6VCW8"/>
<proteinExistence type="inferred from homology"/>
<protein>
    <submittedName>
        <fullName evidence="7">DUF3327 domain-containing protein</fullName>
    </submittedName>
</protein>
<keyword evidence="3" id="KW-0378">Hydrolase</keyword>
<dbReference type="RefSeq" id="WP_124829406.1">
    <property type="nucleotide sequence ID" value="NZ_CADEPR010000018.1"/>
</dbReference>
<gene>
    <name evidence="7" type="ORF">JFN94_10900</name>
</gene>
<evidence type="ECO:0000256" key="1">
    <source>
        <dbReference type="ARBA" id="ARBA00004496"/>
    </source>
</evidence>
<dbReference type="GO" id="GO:0005737">
    <property type="term" value="C:cytoplasm"/>
    <property type="evidence" value="ECO:0007669"/>
    <property type="project" value="UniProtKB-SubCell"/>
</dbReference>
<dbReference type="EMBL" id="CP066769">
    <property type="protein sequence ID" value="QQK01611.1"/>
    <property type="molecule type" value="Genomic_DNA"/>
</dbReference>
<dbReference type="InterPro" id="IPR014756">
    <property type="entry name" value="Ig_E-set"/>
</dbReference>
<dbReference type="InterPro" id="IPR021764">
    <property type="entry name" value="Enterochelin_esterase_N"/>
</dbReference>
<dbReference type="GO" id="GO:0006826">
    <property type="term" value="P:iron ion transport"/>
    <property type="evidence" value="ECO:0007669"/>
    <property type="project" value="InterPro"/>
</dbReference>
<dbReference type="InterPro" id="IPR013783">
    <property type="entry name" value="Ig-like_fold"/>
</dbReference>
<dbReference type="InterPro" id="IPR050583">
    <property type="entry name" value="Mycobacterial_A85_antigen"/>
</dbReference>
<dbReference type="InterPro" id="IPR029058">
    <property type="entry name" value="AB_hydrolase_fold"/>
</dbReference>
<accession>A0A7T6VCW8</accession>
<dbReference type="Pfam" id="PF11806">
    <property type="entry name" value="Enterochelin_N"/>
    <property type="match status" value="1"/>
</dbReference>
<dbReference type="PANTHER" id="PTHR48098:SF3">
    <property type="entry name" value="IRON(III) ENTEROBACTIN ESTERASE"/>
    <property type="match status" value="1"/>
</dbReference>
<dbReference type="Gene3D" id="2.60.40.10">
    <property type="entry name" value="Immunoglobulins"/>
    <property type="match status" value="1"/>
</dbReference>
<comment type="subcellular location">
    <subcellularLocation>
        <location evidence="1">Cytoplasm</location>
    </subcellularLocation>
</comment>
<evidence type="ECO:0000313" key="7">
    <source>
        <dbReference type="EMBL" id="QQK01611.1"/>
    </source>
</evidence>